<dbReference type="GO" id="GO:0001716">
    <property type="term" value="F:L-amino-acid oxidase activity"/>
    <property type="evidence" value="ECO:0007669"/>
    <property type="project" value="UniProtKB-EC"/>
</dbReference>
<name>K9TUZ7_CHRTP</name>
<evidence type="ECO:0000259" key="1">
    <source>
        <dbReference type="Pfam" id="PF01593"/>
    </source>
</evidence>
<dbReference type="PANTHER" id="PTHR10742:SF410">
    <property type="entry name" value="LYSINE-SPECIFIC HISTONE DEMETHYLASE 2"/>
    <property type="match status" value="1"/>
</dbReference>
<gene>
    <name evidence="2" type="ORF">Chro_0672</name>
</gene>
<reference evidence="2 3" key="1">
    <citation type="submission" date="2012-06" db="EMBL/GenBank/DDBJ databases">
        <title>Finished chromosome of genome of Chroococcidiopsis thermalis PCC 7203.</title>
        <authorList>
            <consortium name="US DOE Joint Genome Institute"/>
            <person name="Gugger M."/>
            <person name="Coursin T."/>
            <person name="Rippka R."/>
            <person name="Tandeau De Marsac N."/>
            <person name="Huntemann M."/>
            <person name="Wei C.-L."/>
            <person name="Han J."/>
            <person name="Detter J.C."/>
            <person name="Han C."/>
            <person name="Tapia R."/>
            <person name="Davenport K."/>
            <person name="Daligault H."/>
            <person name="Erkkila T."/>
            <person name="Gu W."/>
            <person name="Munk A.C.C."/>
            <person name="Teshima H."/>
            <person name="Xu Y."/>
            <person name="Chain P."/>
            <person name="Chen A."/>
            <person name="Krypides N."/>
            <person name="Mavromatis K."/>
            <person name="Markowitz V."/>
            <person name="Szeto E."/>
            <person name="Ivanova N."/>
            <person name="Mikhailova N."/>
            <person name="Ovchinnikova G."/>
            <person name="Pagani I."/>
            <person name="Pati A."/>
            <person name="Goodwin L."/>
            <person name="Peters L."/>
            <person name="Pitluck S."/>
            <person name="Woyke T."/>
            <person name="Kerfeld C."/>
        </authorList>
    </citation>
    <scope>NUCLEOTIDE SEQUENCE [LARGE SCALE GENOMIC DNA]</scope>
    <source>
        <strain evidence="2 3">PCC 7203</strain>
    </source>
</reference>
<organism evidence="2 3">
    <name type="scientific">Chroococcidiopsis thermalis (strain PCC 7203)</name>
    <dbReference type="NCBI Taxonomy" id="251229"/>
    <lineage>
        <taxon>Bacteria</taxon>
        <taxon>Bacillati</taxon>
        <taxon>Cyanobacteriota</taxon>
        <taxon>Cyanophyceae</taxon>
        <taxon>Chroococcidiopsidales</taxon>
        <taxon>Chroococcidiopsidaceae</taxon>
        <taxon>Chroococcidiopsis</taxon>
    </lineage>
</organism>
<evidence type="ECO:0000313" key="2">
    <source>
        <dbReference type="EMBL" id="AFY86218.1"/>
    </source>
</evidence>
<dbReference type="FunCoup" id="K9TUZ7">
    <property type="interactions" value="122"/>
</dbReference>
<sequence>MRRRDFITRIAASAGTTYAVMQALDLIEKPATAQKSPFQLQRRGGSKSIIILGAGLGGMTCAYELSKVGYQCKILEARERSGGRCWTVRTGDKFTDTLGQTQTIGFDRGQYFNPGPARIPYHHVTIDYCKELGVPLEVIVNLSRQQYIYRENAGSLSGRKVHFREAIADMRGYISELLAKAISKDAVDAPLTVEDKEKMIEFLRTYGGLNPDLFYKGSSRRGYSTYQGAGDAPGVVDDPYDLSALLELGFAGNESFEFGFNQQMTMFEPVGGMDAIAKAFEKQVGRFITYGAVVTEIRKTPDGVQILYKDKSGNVKQETADYCICNIPLSVLKDIPSDFAPDMKEAIASVEYAVTGKSALQFNRRFWEDDEDIFGGITQTDQDITQIWYPSTGYLSQKGVVLGYYNFGSTAETVGTLAPADRVALALEQGSKIHPQYNNHFENGFSLFWSTVPYSKGGWAEYTTDVRTTYYPRLNQPDGNIYLCGEHLSYLTGWMAGAFESARLVSTQIAAL</sequence>
<dbReference type="AlphaFoldDB" id="K9TUZ7"/>
<dbReference type="Proteomes" id="UP000010384">
    <property type="component" value="Chromosome"/>
</dbReference>
<dbReference type="EC" id="1.4.3.2" evidence="2"/>
<dbReference type="Gene3D" id="1.20.1440.240">
    <property type="match status" value="1"/>
</dbReference>
<feature type="domain" description="Amine oxidase" evidence="1">
    <location>
        <begin position="56"/>
        <end position="509"/>
    </location>
</feature>
<dbReference type="InterPro" id="IPR002937">
    <property type="entry name" value="Amino_oxidase"/>
</dbReference>
<dbReference type="Gene3D" id="3.50.50.60">
    <property type="entry name" value="FAD/NAD(P)-binding domain"/>
    <property type="match status" value="1"/>
</dbReference>
<proteinExistence type="predicted"/>
<dbReference type="STRING" id="251229.Chro_0672"/>
<dbReference type="HOGENOM" id="CLU_004498_8_3_3"/>
<evidence type="ECO:0000313" key="3">
    <source>
        <dbReference type="Proteomes" id="UP000010384"/>
    </source>
</evidence>
<dbReference type="RefSeq" id="WP_015152769.1">
    <property type="nucleotide sequence ID" value="NC_019695.1"/>
</dbReference>
<dbReference type="SUPFAM" id="SSF54373">
    <property type="entry name" value="FAD-linked reductases, C-terminal domain"/>
    <property type="match status" value="1"/>
</dbReference>
<dbReference type="InParanoid" id="K9TUZ7"/>
<dbReference type="eggNOG" id="COG1231">
    <property type="taxonomic scope" value="Bacteria"/>
</dbReference>
<dbReference type="InterPro" id="IPR050281">
    <property type="entry name" value="Flavin_monoamine_oxidase"/>
</dbReference>
<keyword evidence="3" id="KW-1185">Reference proteome</keyword>
<protein>
    <submittedName>
        <fullName evidence="2">L-amino-acid oxidase</fullName>
        <ecNumber evidence="2">1.4.3.2</ecNumber>
    </submittedName>
</protein>
<dbReference type="PATRIC" id="fig|251229.3.peg.797"/>
<dbReference type="SUPFAM" id="SSF51905">
    <property type="entry name" value="FAD/NAD(P)-binding domain"/>
    <property type="match status" value="1"/>
</dbReference>
<dbReference type="Gene3D" id="3.90.660.10">
    <property type="match status" value="1"/>
</dbReference>
<dbReference type="InterPro" id="IPR036188">
    <property type="entry name" value="FAD/NAD-bd_sf"/>
</dbReference>
<accession>K9TUZ7</accession>
<dbReference type="EMBL" id="CP003597">
    <property type="protein sequence ID" value="AFY86218.1"/>
    <property type="molecule type" value="Genomic_DNA"/>
</dbReference>
<keyword evidence="2" id="KW-0560">Oxidoreductase</keyword>
<dbReference type="PANTHER" id="PTHR10742">
    <property type="entry name" value="FLAVIN MONOAMINE OXIDASE"/>
    <property type="match status" value="1"/>
</dbReference>
<dbReference type="KEGG" id="cthe:Chro_0672"/>
<dbReference type="Pfam" id="PF01593">
    <property type="entry name" value="Amino_oxidase"/>
    <property type="match status" value="1"/>
</dbReference>
<dbReference type="OrthoDB" id="547674at2"/>